<dbReference type="Proteomes" id="UP000049855">
    <property type="component" value="Unassembled WGS sequence"/>
</dbReference>
<evidence type="ECO:0000313" key="1">
    <source>
        <dbReference type="EMBL" id="CQR71985.1"/>
    </source>
</evidence>
<accession>A0A0U1KXJ6</accession>
<organism evidence="1 2">
    <name type="scientific">Sporomusa ovata</name>
    <dbReference type="NCBI Taxonomy" id="2378"/>
    <lineage>
        <taxon>Bacteria</taxon>
        <taxon>Bacillati</taxon>
        <taxon>Bacillota</taxon>
        <taxon>Negativicutes</taxon>
        <taxon>Selenomonadales</taxon>
        <taxon>Sporomusaceae</taxon>
        <taxon>Sporomusa</taxon>
    </lineage>
</organism>
<proteinExistence type="predicted"/>
<gene>
    <name evidence="1" type="ORF">SpAn4DRAFT_5226</name>
</gene>
<keyword evidence="2" id="KW-1185">Reference proteome</keyword>
<dbReference type="EMBL" id="CTRP01000007">
    <property type="protein sequence ID" value="CQR71985.1"/>
    <property type="molecule type" value="Genomic_DNA"/>
</dbReference>
<evidence type="ECO:0000313" key="2">
    <source>
        <dbReference type="Proteomes" id="UP000049855"/>
    </source>
</evidence>
<sequence length="48" mass="5441">MEVIRPIICSNCADKSLPCAEKMKELPPAINFIANATAPFNHMFTLWY</sequence>
<dbReference type="AlphaFoldDB" id="A0A0U1KXJ6"/>
<protein>
    <submittedName>
        <fullName evidence="1">Uncharacterized protein</fullName>
    </submittedName>
</protein>
<reference evidence="2" key="1">
    <citation type="submission" date="2015-03" db="EMBL/GenBank/DDBJ databases">
        <authorList>
            <person name="Nijsse Bart"/>
        </authorList>
    </citation>
    <scope>NUCLEOTIDE SEQUENCE [LARGE SCALE GENOMIC DNA]</scope>
</reference>
<name>A0A0U1KXJ6_9FIRM</name>